<dbReference type="OrthoDB" id="10554206at2759"/>
<name>A0A9J5YFQ7_SOLCO</name>
<feature type="compositionally biased region" description="Acidic residues" evidence="1">
    <location>
        <begin position="8"/>
        <end position="18"/>
    </location>
</feature>
<evidence type="ECO:0000313" key="3">
    <source>
        <dbReference type="Proteomes" id="UP000824120"/>
    </source>
</evidence>
<dbReference type="EMBL" id="JACXVP010000006">
    <property type="protein sequence ID" value="KAG5598917.1"/>
    <property type="molecule type" value="Genomic_DNA"/>
</dbReference>
<keyword evidence="3" id="KW-1185">Reference proteome</keyword>
<proteinExistence type="predicted"/>
<feature type="region of interest" description="Disordered" evidence="1">
    <location>
        <begin position="1"/>
        <end position="22"/>
    </location>
</feature>
<evidence type="ECO:0000256" key="1">
    <source>
        <dbReference type="SAM" id="MobiDB-lite"/>
    </source>
</evidence>
<dbReference type="Proteomes" id="UP000824120">
    <property type="component" value="Chromosome 6"/>
</dbReference>
<sequence>MVLRAEEEERDSQEDIDASDSGATVTKFVRERESNPVVQQQLIKVIHNTWVIPGSRTIFESGALSKFARIGRRPIIPEKRLFRLIYRFSRRFMTCSRGITLSG</sequence>
<comment type="caution">
    <text evidence="2">The sequence shown here is derived from an EMBL/GenBank/DDBJ whole genome shotgun (WGS) entry which is preliminary data.</text>
</comment>
<protein>
    <submittedName>
        <fullName evidence="2">Uncharacterized protein</fullName>
    </submittedName>
</protein>
<organism evidence="2 3">
    <name type="scientific">Solanum commersonii</name>
    <name type="common">Commerson's wild potato</name>
    <name type="synonym">Commerson's nightshade</name>
    <dbReference type="NCBI Taxonomy" id="4109"/>
    <lineage>
        <taxon>Eukaryota</taxon>
        <taxon>Viridiplantae</taxon>
        <taxon>Streptophyta</taxon>
        <taxon>Embryophyta</taxon>
        <taxon>Tracheophyta</taxon>
        <taxon>Spermatophyta</taxon>
        <taxon>Magnoliopsida</taxon>
        <taxon>eudicotyledons</taxon>
        <taxon>Gunneridae</taxon>
        <taxon>Pentapetalae</taxon>
        <taxon>asterids</taxon>
        <taxon>lamiids</taxon>
        <taxon>Solanales</taxon>
        <taxon>Solanaceae</taxon>
        <taxon>Solanoideae</taxon>
        <taxon>Solaneae</taxon>
        <taxon>Solanum</taxon>
    </lineage>
</organism>
<reference evidence="2 3" key="1">
    <citation type="submission" date="2020-09" db="EMBL/GenBank/DDBJ databases">
        <title>De no assembly of potato wild relative species, Solanum commersonii.</title>
        <authorList>
            <person name="Cho K."/>
        </authorList>
    </citation>
    <scope>NUCLEOTIDE SEQUENCE [LARGE SCALE GENOMIC DNA]</scope>
    <source>
        <strain evidence="2">LZ3.2</strain>
        <tissue evidence="2">Leaf</tissue>
    </source>
</reference>
<dbReference type="AlphaFoldDB" id="A0A9J5YFQ7"/>
<gene>
    <name evidence="2" type="ORF">H5410_030287</name>
</gene>
<accession>A0A9J5YFQ7</accession>
<evidence type="ECO:0000313" key="2">
    <source>
        <dbReference type="EMBL" id="KAG5598917.1"/>
    </source>
</evidence>